<dbReference type="InterPro" id="IPR006311">
    <property type="entry name" value="TAT_signal"/>
</dbReference>
<reference evidence="2 3" key="1">
    <citation type="submission" date="2019-01" db="EMBL/GenBank/DDBJ databases">
        <authorList>
            <person name="Chen W.-M."/>
        </authorList>
    </citation>
    <scope>NUCLEOTIDE SEQUENCE [LARGE SCALE GENOMIC DNA]</scope>
    <source>
        <strain evidence="2 3">ICH-3</strain>
    </source>
</reference>
<name>A0A3S2TPC5_9BURK</name>
<dbReference type="Proteomes" id="UP000288178">
    <property type="component" value="Unassembled WGS sequence"/>
</dbReference>
<evidence type="ECO:0000313" key="2">
    <source>
        <dbReference type="EMBL" id="RVT53562.1"/>
    </source>
</evidence>
<dbReference type="RefSeq" id="WP_128194837.1">
    <property type="nucleotide sequence ID" value="NZ_SACT01000001.1"/>
</dbReference>
<comment type="caution">
    <text evidence="2">The sequence shown here is derived from an EMBL/GenBank/DDBJ whole genome shotgun (WGS) entry which is preliminary data.</text>
</comment>
<dbReference type="AlphaFoldDB" id="A0A3S2TPC5"/>
<proteinExistence type="predicted"/>
<dbReference type="EMBL" id="SACT01000001">
    <property type="protein sequence ID" value="RVT53562.1"/>
    <property type="molecule type" value="Genomic_DNA"/>
</dbReference>
<gene>
    <name evidence="2" type="ORF">ENE75_01275</name>
</gene>
<evidence type="ECO:0000256" key="1">
    <source>
        <dbReference type="SAM" id="MobiDB-lite"/>
    </source>
</evidence>
<organism evidence="2 3">
    <name type="scientific">Rubrivivax albus</name>
    <dbReference type="NCBI Taxonomy" id="2499835"/>
    <lineage>
        <taxon>Bacteria</taxon>
        <taxon>Pseudomonadati</taxon>
        <taxon>Pseudomonadota</taxon>
        <taxon>Betaproteobacteria</taxon>
        <taxon>Burkholderiales</taxon>
        <taxon>Sphaerotilaceae</taxon>
        <taxon>Rubrivivax</taxon>
    </lineage>
</organism>
<accession>A0A3S2TPC5</accession>
<sequence length="210" mass="23270">MNHSQHDPIPESTPAEQPAPADGLASASRRRGLLRGLSAGAAISGAALPMAALATGGRKSCFHKDTPHKKCKATVSGMHSVIASNQVNDWPESPGKHCSHYQNRYNWPKDGGGEYCKGVNGTKFRRNALYKQVFNCGGGGYNDKTIGEIMDNQYNCPQRHWLTACLNATKYEYSSVPFSYSPHEVCVLHNDSSRNLDAQTFFRYYQENYY</sequence>
<dbReference type="PROSITE" id="PS51318">
    <property type="entry name" value="TAT"/>
    <property type="match status" value="1"/>
</dbReference>
<evidence type="ECO:0000313" key="3">
    <source>
        <dbReference type="Proteomes" id="UP000288178"/>
    </source>
</evidence>
<feature type="region of interest" description="Disordered" evidence="1">
    <location>
        <begin position="1"/>
        <end position="25"/>
    </location>
</feature>
<keyword evidence="3" id="KW-1185">Reference proteome</keyword>
<protein>
    <submittedName>
        <fullName evidence="2">Uncharacterized protein</fullName>
    </submittedName>
</protein>